<organism evidence="1 2">
    <name type="scientific">Terriglobus albidus</name>
    <dbReference type="NCBI Taxonomy" id="1592106"/>
    <lineage>
        <taxon>Bacteria</taxon>
        <taxon>Pseudomonadati</taxon>
        <taxon>Acidobacteriota</taxon>
        <taxon>Terriglobia</taxon>
        <taxon>Terriglobales</taxon>
        <taxon>Acidobacteriaceae</taxon>
        <taxon>Terriglobus</taxon>
    </lineage>
</organism>
<reference evidence="1 2" key="1">
    <citation type="submission" date="2019-08" db="EMBL/GenBank/DDBJ databases">
        <title>Complete genome sequence of Terriglobus albidus strain ORNL.</title>
        <authorList>
            <person name="Podar M."/>
        </authorList>
    </citation>
    <scope>NUCLEOTIDE SEQUENCE [LARGE SCALE GENOMIC DNA]</scope>
    <source>
        <strain evidence="1 2">ORNL</strain>
    </source>
</reference>
<dbReference type="EMBL" id="CP042806">
    <property type="protein sequence ID" value="QEE30115.1"/>
    <property type="molecule type" value="Genomic_DNA"/>
</dbReference>
<dbReference type="Proteomes" id="UP000321820">
    <property type="component" value="Chromosome"/>
</dbReference>
<evidence type="ECO:0000313" key="2">
    <source>
        <dbReference type="Proteomes" id="UP000321820"/>
    </source>
</evidence>
<dbReference type="AlphaFoldDB" id="A0A5B9EG47"/>
<name>A0A5B9EG47_9BACT</name>
<sequence length="146" mass="16511">MHPFPSTHEEIAAFVSAFEAGTLPKECWTHAAHILSGAWYVHALGPEAALAEMRRRIRAYNESVGTQNTDTSGYHETITVFWIRILAAELGRRPEATRAAFVTEAVEHFGRQRDILTRYYSFNVVKSTEARRMWIEPDLMTIGASS</sequence>
<dbReference type="RefSeq" id="WP_147649385.1">
    <property type="nucleotide sequence ID" value="NZ_CP042806.1"/>
</dbReference>
<accession>A0A5B9EG47</accession>
<dbReference type="OrthoDB" id="117988at2"/>
<evidence type="ECO:0000313" key="1">
    <source>
        <dbReference type="EMBL" id="QEE30115.1"/>
    </source>
</evidence>
<proteinExistence type="predicted"/>
<protein>
    <submittedName>
        <fullName evidence="1">Uncharacterized protein</fullName>
    </submittedName>
</protein>
<dbReference type="KEGG" id="talb:FTW19_20295"/>
<gene>
    <name evidence="1" type="ORF">FTW19_20295</name>
</gene>
<keyword evidence="2" id="KW-1185">Reference proteome</keyword>